<dbReference type="InterPro" id="IPR006156">
    <property type="entry name" value="Dihydroneopterin_aldolase"/>
</dbReference>
<protein>
    <recommendedName>
        <fullName evidence="9">Bifunctional folate synthesis protein</fullName>
    </recommendedName>
    <domain>
        <recommendedName>
            <fullName evidence="9">Dihydroneopterin aldolase</fullName>
            <shortName evidence="9">DHNA</shortName>
            <ecNumber evidence="9">4.1.2.25</ecNumber>
        </recommendedName>
        <alternativeName>
            <fullName evidence="9">7,8-dihydroneopterin aldolase</fullName>
        </alternativeName>
    </domain>
    <domain>
        <recommendedName>
            <fullName evidence="9">2-amino-4-hydroxy-6-hydroxymethyldihydropteridine pyrophosphokinase</fullName>
            <ecNumber evidence="9">2.7.6.3</ecNumber>
        </recommendedName>
        <alternativeName>
            <fullName evidence="9">6-hydroxymethyl-7,8-dihydropterin pyrophosphokinase</fullName>
            <shortName evidence="9">PPPK</shortName>
        </alternativeName>
        <alternativeName>
            <fullName evidence="9">7,8-dihydro-6-hydroxymethylpterin pyrophosphokinase</fullName>
            <shortName evidence="9">HPPK</shortName>
        </alternativeName>
    </domain>
</protein>
<dbReference type="CDD" id="cd00534">
    <property type="entry name" value="DHNA_DHNTPE"/>
    <property type="match status" value="1"/>
</dbReference>
<dbReference type="InterPro" id="IPR043133">
    <property type="entry name" value="GTP-CH-I_C/QueF"/>
</dbReference>
<dbReference type="CDD" id="cd00483">
    <property type="entry name" value="HPPK"/>
    <property type="match status" value="1"/>
</dbReference>
<evidence type="ECO:0000256" key="3">
    <source>
        <dbReference type="ARBA" id="ARBA00009640"/>
    </source>
</evidence>
<sequence>MTDRITLSGVTAYGYHGVLASEKAEGQEFSVDLVLEVDLTRAAATDDLRHTVNYAEVAADVVAILEAPAQDLIETVAGQIVDSVLTRPLVEAVTVTLHKPHAPVGVPFGDVTVELRRERDVPVVIALGANLGSDPADTIDRAAVRLAQVPGLSQVVLSPLFETDPVGGPEQPTYTNAVALARTSLAPGRLLSVLHEIEADFGRTREIRWGARSLDLDLIQVGQPGQPTESQSDDPALTLPHPRAHERAFVLAPWHAVDEAAQLRVGDLVVPVAELLDAVADQGVRARE</sequence>
<dbReference type="RefSeq" id="WP_252621425.1">
    <property type="nucleotide sequence ID" value="NZ_CP099490.1"/>
</dbReference>
<keyword evidence="6" id="KW-0418">Kinase</keyword>
<evidence type="ECO:0000256" key="7">
    <source>
        <dbReference type="ARBA" id="ARBA00022840"/>
    </source>
</evidence>
<dbReference type="InterPro" id="IPR035907">
    <property type="entry name" value="Hppk_sf"/>
</dbReference>
<dbReference type="PANTHER" id="PTHR43071">
    <property type="entry name" value="2-AMINO-4-HYDROXY-6-HYDROXYMETHYLDIHYDROPTERIDINE PYROPHOSPHOKINASE"/>
    <property type="match status" value="1"/>
</dbReference>
<keyword evidence="5" id="KW-0547">Nucleotide-binding</keyword>
<dbReference type="Gene3D" id="3.30.70.560">
    <property type="entry name" value="7,8-Dihydro-6-hydroxymethylpterin-pyrophosphokinase HPPK"/>
    <property type="match status" value="1"/>
</dbReference>
<dbReference type="SMART" id="SM00905">
    <property type="entry name" value="FolB"/>
    <property type="match status" value="1"/>
</dbReference>
<comment type="function">
    <text evidence="9">Catalyzes the conversion of 7,8-dihydroneopterin to 6-hydroxymethyl-7,8-dihydropterin.</text>
</comment>
<dbReference type="PROSITE" id="PS00794">
    <property type="entry name" value="HPPK"/>
    <property type="match status" value="1"/>
</dbReference>
<keyword evidence="8 9" id="KW-0289">Folate biosynthesis</keyword>
<dbReference type="NCBIfam" id="TIGR00525">
    <property type="entry name" value="folB"/>
    <property type="match status" value="1"/>
</dbReference>
<dbReference type="EMBL" id="CP099490">
    <property type="protein sequence ID" value="USQ76721.1"/>
    <property type="molecule type" value="Genomic_DNA"/>
</dbReference>
<keyword evidence="9" id="KW-0456">Lyase</keyword>
<dbReference type="NCBIfam" id="TIGR00526">
    <property type="entry name" value="folB_dom"/>
    <property type="match status" value="1"/>
</dbReference>
<evidence type="ECO:0000313" key="12">
    <source>
        <dbReference type="Proteomes" id="UP001056535"/>
    </source>
</evidence>
<dbReference type="EC" id="2.7.6.3" evidence="9"/>
<dbReference type="SUPFAM" id="SSF55620">
    <property type="entry name" value="Tetrahydrobiopterin biosynthesis enzymes-like"/>
    <property type="match status" value="1"/>
</dbReference>
<evidence type="ECO:0000256" key="6">
    <source>
        <dbReference type="ARBA" id="ARBA00022777"/>
    </source>
</evidence>
<evidence type="ECO:0000256" key="9">
    <source>
        <dbReference type="RuleBase" id="RU362079"/>
    </source>
</evidence>
<evidence type="ECO:0000256" key="2">
    <source>
        <dbReference type="ARBA" id="ARBA00005051"/>
    </source>
</evidence>
<evidence type="ECO:0000259" key="10">
    <source>
        <dbReference type="PROSITE" id="PS00794"/>
    </source>
</evidence>
<dbReference type="GO" id="GO:0003848">
    <property type="term" value="F:2-amino-4-hydroxy-6-hydroxymethyldihydropteridine diphosphokinase activity"/>
    <property type="evidence" value="ECO:0007669"/>
    <property type="project" value="UniProtKB-EC"/>
</dbReference>
<dbReference type="Proteomes" id="UP001056535">
    <property type="component" value="Chromosome"/>
</dbReference>
<proteinExistence type="inferred from homology"/>
<dbReference type="Pfam" id="PF01288">
    <property type="entry name" value="HPPK"/>
    <property type="match status" value="1"/>
</dbReference>
<evidence type="ECO:0000313" key="11">
    <source>
        <dbReference type="EMBL" id="USQ76721.1"/>
    </source>
</evidence>
<dbReference type="EC" id="4.1.2.25" evidence="9"/>
<dbReference type="InterPro" id="IPR000550">
    <property type="entry name" value="Hppk"/>
</dbReference>
<dbReference type="InterPro" id="IPR006157">
    <property type="entry name" value="FolB_dom"/>
</dbReference>
<dbReference type="Gene3D" id="3.30.1130.10">
    <property type="match status" value="1"/>
</dbReference>
<keyword evidence="4 11" id="KW-0808">Transferase</keyword>
<comment type="similarity">
    <text evidence="9">Belongs to the DHNA family.</text>
</comment>
<evidence type="ECO:0000256" key="4">
    <source>
        <dbReference type="ARBA" id="ARBA00022679"/>
    </source>
</evidence>
<keyword evidence="7" id="KW-0067">ATP-binding</keyword>
<organism evidence="11 12">
    <name type="scientific">Ornithinimicrobium cryptoxanthini</name>
    <dbReference type="NCBI Taxonomy" id="2934161"/>
    <lineage>
        <taxon>Bacteria</taxon>
        <taxon>Bacillati</taxon>
        <taxon>Actinomycetota</taxon>
        <taxon>Actinomycetes</taxon>
        <taxon>Micrococcales</taxon>
        <taxon>Ornithinimicrobiaceae</taxon>
        <taxon>Ornithinimicrobium</taxon>
    </lineage>
</organism>
<name>A0ABY4YIU6_9MICO</name>
<comment type="pathway">
    <text evidence="2">Cofactor biosynthesis; tetrahydrofolate biosynthesis; 2-amino-4-hydroxy-6-hydroxymethyl-7,8-dihydropteridine diphosphate from 7,8-dihydroneopterin triphosphate: step 4/4.</text>
</comment>
<comment type="catalytic activity">
    <reaction evidence="9">
        <text>7,8-dihydroneopterin = 6-hydroxymethyl-7,8-dihydropterin + glycolaldehyde</text>
        <dbReference type="Rhea" id="RHEA:10540"/>
        <dbReference type="ChEBI" id="CHEBI:17001"/>
        <dbReference type="ChEBI" id="CHEBI:17071"/>
        <dbReference type="ChEBI" id="CHEBI:44841"/>
        <dbReference type="EC" id="4.1.2.25"/>
    </reaction>
</comment>
<comment type="similarity">
    <text evidence="3">In the N-terminal section; belongs to the DHNA family.</text>
</comment>
<evidence type="ECO:0000256" key="1">
    <source>
        <dbReference type="ARBA" id="ARBA00000198"/>
    </source>
</evidence>
<comment type="catalytic activity">
    <reaction evidence="1">
        <text>6-hydroxymethyl-7,8-dihydropterin + ATP = (7,8-dihydropterin-6-yl)methyl diphosphate + AMP + H(+)</text>
        <dbReference type="Rhea" id="RHEA:11412"/>
        <dbReference type="ChEBI" id="CHEBI:15378"/>
        <dbReference type="ChEBI" id="CHEBI:30616"/>
        <dbReference type="ChEBI" id="CHEBI:44841"/>
        <dbReference type="ChEBI" id="CHEBI:72950"/>
        <dbReference type="ChEBI" id="CHEBI:456215"/>
        <dbReference type="EC" id="2.7.6.3"/>
    </reaction>
</comment>
<reference evidence="11" key="1">
    <citation type="submission" date="2022-06" db="EMBL/GenBank/DDBJ databases">
        <title>Ornithinimicrobium JY.X270.</title>
        <authorList>
            <person name="Huang Y."/>
        </authorList>
    </citation>
    <scope>NUCLEOTIDE SEQUENCE</scope>
    <source>
        <strain evidence="11">JY.X270</strain>
    </source>
</reference>
<accession>A0ABY4YIU6</accession>
<evidence type="ECO:0000256" key="8">
    <source>
        <dbReference type="ARBA" id="ARBA00022909"/>
    </source>
</evidence>
<keyword evidence="12" id="KW-1185">Reference proteome</keyword>
<dbReference type="NCBIfam" id="TIGR01498">
    <property type="entry name" value="folK"/>
    <property type="match status" value="1"/>
</dbReference>
<dbReference type="PANTHER" id="PTHR43071:SF1">
    <property type="entry name" value="2-AMINO-4-HYDROXY-6-HYDROXYMETHYLDIHYDROPTERIDINE PYROPHOSPHOKINASE"/>
    <property type="match status" value="1"/>
</dbReference>
<feature type="domain" description="7,8-dihydro-6-hydroxymethylpterin-pyrophosphokinase" evidence="10">
    <location>
        <begin position="208"/>
        <end position="219"/>
    </location>
</feature>
<dbReference type="Pfam" id="PF02152">
    <property type="entry name" value="FolB"/>
    <property type="match status" value="1"/>
</dbReference>
<comment type="pathway">
    <text evidence="9">Cofactor biosynthesis; tetrahydrofolate biosynthesis; 2-amino-4-hydroxy-6-hydroxymethyl-7,8-dihydropteridine diphosphate from 7,8-dihydroneopterin triphosphate: step 3/4.</text>
</comment>
<dbReference type="SUPFAM" id="SSF55083">
    <property type="entry name" value="6-hydroxymethyl-7,8-dihydropterin pyrophosphokinase, HPPK"/>
    <property type="match status" value="1"/>
</dbReference>
<evidence type="ECO:0000256" key="5">
    <source>
        <dbReference type="ARBA" id="ARBA00022741"/>
    </source>
</evidence>
<gene>
    <name evidence="11" type="primary">folK</name>
    <name evidence="11" type="ORF">NF557_01960</name>
</gene>